<reference evidence="2" key="1">
    <citation type="journal article" date="2020" name="Nature">
        <title>Giant virus diversity and host interactions through global metagenomics.</title>
        <authorList>
            <person name="Schulz F."/>
            <person name="Roux S."/>
            <person name="Paez-Espino D."/>
            <person name="Jungbluth S."/>
            <person name="Walsh D.A."/>
            <person name="Denef V.J."/>
            <person name="McMahon K.D."/>
            <person name="Konstantinidis K.T."/>
            <person name="Eloe-Fadrosh E.A."/>
            <person name="Kyrpides N.C."/>
            <person name="Woyke T."/>
        </authorList>
    </citation>
    <scope>NUCLEOTIDE SEQUENCE</scope>
    <source>
        <strain evidence="2">GVMAG-M-3300024301-20</strain>
    </source>
</reference>
<evidence type="ECO:0000313" key="2">
    <source>
        <dbReference type="EMBL" id="QHT95803.1"/>
    </source>
</evidence>
<proteinExistence type="predicted"/>
<sequence>MSQPNSEINDIKQIINESEANPIGDILNQPDIQDETIVETQENRVNSDDNNQIELNNDNQILVDNQVNELSSEIQSKEKNVILKLGDIIIITDPTNEILNNNIFLIDFIDEHKIKLINSESFAKVTLQLNPDSTIGDGTITGIKIISSNEKEGYAKQNELLPGTWINIYMGGDIPIVVTGEIINLEEDMIELRTTDNDIIYINFNYNGLPEDLPIETIEIRPAPESAKQKMKEQEEEREQEGIELDADELVELGEEEEEQEKAIPTKVVKDKIEKMLFDADDLQFGDIIQVQEYVNIDKDKYRYNVEAQANDLLEEMISTIPNDRRTSNVLNNIHIMITRFLQLRDLASTFDENKNITGVVKKTSDDRPLAEYLSEFKNNLYWIMLVATNVKKVYGKEENKMQEKMDDMFEVDKEPIKDVIKLSTNAGLNEMSEAFQAFKSNIVIEGQNKYASLYSDINKYMTPFENMDQGSQSNVFDSNNGIIIQGNVKTDINAIVDNLGSLYSSVVENSQIVSRRFVIQKYNMGLERLEATNLKAKGSKMIAHRVKLTSDDQLAIKSVITLPEPAVKFSQINLPGTSLLVRSNLNLHFLNYWQLLKQSSNVTQVDIDGLDLDLEYNDSNFVDNIKQYILDLSEYNKPELLSNLDIYKIFLRTIIPKIRVLFMLVKKYIKGKLSMVDVINYLEPYLVYPVDLTYMQYREIDKFIKEKINEYNKTYKEYANSFYTIKNLKRFNRFGHKLDKYERNKQPISKIDEEYIFSNPIFKYLNADQDIIIQEYDVNPNQMKITPSEFLKKIKVEDFGNLYNTAVAFTNIQLMFPKELNELLKTDKERMAEVIQRDKNKLGDKCTTYTIAKKYISKKSLLEDNGKTIYFDKEYDTTNYDIVAEKYAKQRDQLASEDFLLYLTNEFVQKHKLLERDAEELADTLVNQAKKVKEGQYAILTEMGEDRQALELEYYVRNNDEWVLATEIDPSWFIKDDDVLCNIDYNCLYNPGEKSDDKCDPTEVSKDTLLSNALKQVLDQFDKNYDITKEMLTETINKHLKYYTNIFGRLEKIKKTQFYKYNQQKYNLGLSIQEQVQNQVVSPYASLRDLILGQTDFVKKQNDIIRFCTKYTYIGDPNRPSIIDGQMENEWWFYCRKTNVRLIPAFRYYLATAFLSGGIAYQNKLDELIKQIGKQSDDGNAWVDENSGEIISYIEFDVTEGYRDGFVDRSREIMEKDAGEAFLEQKGLVKDKRLTAEGQIVTNIVSTLSHDMGIDIEQSRDFIVKIVTELMNDTNVIEKESAYRKREQEMAKKNKKIPEYVVVYSSTLMYLTLGAYLIGIQTSIPSIKTRKTFPGCVRSFSGYPLEGEGDNSGLNYLACVALKLRNPKTIPWNALPKNEEKIATTIKAFTNKFLLTNGSIEQKIKEKVEYILTNPEPDIPDEHNLTKWTNFLPPLRRFDVKHLENISDGFLDKLQDEFKSGSPRQLANLLVVHSKIISFSMGIQESIQKIIEKKDLLLKSASQPFIDNACCNEPGNEAMTCLQYFSNEDASIQNNNKIVNELSLLLKDIKILTQSASMLSEVNTKRNYPEISNDFSEETIYQGFIHFCKFQSSLPLTEDLATICIDKPDYLRKTDSIQEKIQKLKRDGRSYTKEMFLRLFQLVSRNNIINISLSEHKPSCIEYMRKVLEIFDNTDDPNVPKALTQKLEILVDSYDLSIDKDTDEMRVMKNYLEVSNTNMRKELIDFLKRKSKMSKLELNKVTNFVTNMSTWKYDANPRNVESKISDDGLYNQTNYFKNFVYLITMVFPTMIINQKLQSIQVHKYLKLSQSHQMDVTKMINNFYGPIESFYGNIPIKNVLNEMKRKTRGLFLLSKVTPVLSEIKIGDKSLYSVFDRRIVTLLYEYYVLSVLSEYIAITRDASILNQLLTLNEDANPNDDKSDLFSQDFLVEQQLRFTDTEQEFIQGDVSKLQEDVAKLIGSFLKVMMKIKDTLNVSFEDIEDKVYKLKEAEKYSFTDRLRDMTEEERAVDTILKHHKLGPLYSIGLSKGLREYDPENFDHDKQVAEKVAEIQNKLKRKGVSDADLDFEVDENIEQSQINKEIDDDAYQMNMSDDWDDGDPWGEEQEDREYYD</sequence>
<organism evidence="2">
    <name type="scientific">viral metagenome</name>
    <dbReference type="NCBI Taxonomy" id="1070528"/>
    <lineage>
        <taxon>unclassified sequences</taxon>
        <taxon>metagenomes</taxon>
        <taxon>organismal metagenomes</taxon>
    </lineage>
</organism>
<name>A0A6C0IWA1_9ZZZZ</name>
<dbReference type="EMBL" id="MN740246">
    <property type="protein sequence ID" value="QHT95803.1"/>
    <property type="molecule type" value="Genomic_DNA"/>
</dbReference>
<evidence type="ECO:0000256" key="1">
    <source>
        <dbReference type="SAM" id="MobiDB-lite"/>
    </source>
</evidence>
<feature type="compositionally biased region" description="Acidic residues" evidence="1">
    <location>
        <begin position="2093"/>
        <end position="2112"/>
    </location>
</feature>
<protein>
    <submittedName>
        <fullName evidence="2">Uncharacterized protein</fullName>
    </submittedName>
</protein>
<feature type="region of interest" description="Disordered" evidence="1">
    <location>
        <begin position="2071"/>
        <end position="2112"/>
    </location>
</feature>
<accession>A0A6C0IWA1</accession>